<proteinExistence type="predicted"/>
<sequence>MPDQPAGPILDGLGITLDLEDRDLVVSALVLAKVVKADGQVVLVIEDSEGMSWLDQLGLVSAADAVIRTGGYQHDDED</sequence>
<dbReference type="Proteomes" id="UP000629619">
    <property type="component" value="Unassembled WGS sequence"/>
</dbReference>
<gene>
    <name evidence="1" type="ORF">Asi03nite_62120</name>
</gene>
<dbReference type="RefSeq" id="WP_203684024.1">
    <property type="nucleotide sequence ID" value="NZ_BOMW01000066.1"/>
</dbReference>
<dbReference type="AlphaFoldDB" id="A0A919NCH5"/>
<protein>
    <submittedName>
        <fullName evidence="1">Uncharacterized protein</fullName>
    </submittedName>
</protein>
<evidence type="ECO:0000313" key="2">
    <source>
        <dbReference type="Proteomes" id="UP000629619"/>
    </source>
</evidence>
<keyword evidence="2" id="KW-1185">Reference proteome</keyword>
<organism evidence="1 2">
    <name type="scientific">Actinoplanes siamensis</name>
    <dbReference type="NCBI Taxonomy" id="1223317"/>
    <lineage>
        <taxon>Bacteria</taxon>
        <taxon>Bacillati</taxon>
        <taxon>Actinomycetota</taxon>
        <taxon>Actinomycetes</taxon>
        <taxon>Micromonosporales</taxon>
        <taxon>Micromonosporaceae</taxon>
        <taxon>Actinoplanes</taxon>
    </lineage>
</organism>
<evidence type="ECO:0000313" key="1">
    <source>
        <dbReference type="EMBL" id="GIF08674.1"/>
    </source>
</evidence>
<dbReference type="EMBL" id="BOMW01000066">
    <property type="protein sequence ID" value="GIF08674.1"/>
    <property type="molecule type" value="Genomic_DNA"/>
</dbReference>
<name>A0A919NCH5_9ACTN</name>
<accession>A0A919NCH5</accession>
<comment type="caution">
    <text evidence="1">The sequence shown here is derived from an EMBL/GenBank/DDBJ whole genome shotgun (WGS) entry which is preliminary data.</text>
</comment>
<reference evidence="1" key="1">
    <citation type="submission" date="2021-01" db="EMBL/GenBank/DDBJ databases">
        <title>Whole genome shotgun sequence of Actinoplanes siamensis NBRC 109076.</title>
        <authorList>
            <person name="Komaki H."/>
            <person name="Tamura T."/>
        </authorList>
    </citation>
    <scope>NUCLEOTIDE SEQUENCE</scope>
    <source>
        <strain evidence="1">NBRC 109076</strain>
    </source>
</reference>